<evidence type="ECO:0000313" key="2">
    <source>
        <dbReference type="EMBL" id="MBM7658247.1"/>
    </source>
</evidence>
<dbReference type="PANTHER" id="PTHR34297">
    <property type="entry name" value="HYPOTHETICAL CYTOSOLIC PROTEIN-RELATED"/>
    <property type="match status" value="1"/>
</dbReference>
<dbReference type="PANTHER" id="PTHR34297:SF2">
    <property type="entry name" value="ASP23_GLS24 FAMILY ENVELOPE STRESS RESPONSE PROTEIN"/>
    <property type="match status" value="1"/>
</dbReference>
<dbReference type="InterPro" id="IPR005531">
    <property type="entry name" value="Asp23"/>
</dbReference>
<comment type="caution">
    <text evidence="2">The sequence shown here is derived from an EMBL/GenBank/DDBJ whole genome shotgun (WGS) entry which is preliminary data.</text>
</comment>
<dbReference type="Pfam" id="PF03780">
    <property type="entry name" value="Asp23"/>
    <property type="match status" value="1"/>
</dbReference>
<evidence type="ECO:0000256" key="1">
    <source>
        <dbReference type="ARBA" id="ARBA00005721"/>
    </source>
</evidence>
<accession>A0ABS2Q8Y2</accession>
<dbReference type="EMBL" id="JAFBEV010000014">
    <property type="protein sequence ID" value="MBM7658247.1"/>
    <property type="molecule type" value="Genomic_DNA"/>
</dbReference>
<evidence type="ECO:0000313" key="3">
    <source>
        <dbReference type="Proteomes" id="UP000823201"/>
    </source>
</evidence>
<dbReference type="RefSeq" id="WP_205006813.1">
    <property type="nucleotide sequence ID" value="NZ_CBCRXA010000013.1"/>
</dbReference>
<keyword evidence="3" id="KW-1185">Reference proteome</keyword>
<gene>
    <name evidence="2" type="ORF">JOC27_001700</name>
</gene>
<protein>
    <submittedName>
        <fullName evidence="2">Alkaline shock family protein YloU</fullName>
    </submittedName>
</protein>
<sequence>MIASTNNYGQIDISMDVITKIAGGVAVSCEGIVGMASKNQLKDGFDELLKKENFSRGVVASFDEDDNLLIDMYIIVSYGTQISNVAIELQHRVKEALSEMLSLQAVEINVYVQGVRLAEKPADQDSED</sequence>
<organism evidence="2 3">
    <name type="scientific">Sporolactobacillus spathodeae</name>
    <dbReference type="NCBI Taxonomy" id="1465502"/>
    <lineage>
        <taxon>Bacteria</taxon>
        <taxon>Bacillati</taxon>
        <taxon>Bacillota</taxon>
        <taxon>Bacilli</taxon>
        <taxon>Bacillales</taxon>
        <taxon>Sporolactobacillaceae</taxon>
        <taxon>Sporolactobacillus</taxon>
    </lineage>
</organism>
<comment type="similarity">
    <text evidence="1">Belongs to the asp23 family.</text>
</comment>
<reference evidence="2 3" key="1">
    <citation type="submission" date="2021-01" db="EMBL/GenBank/DDBJ databases">
        <title>Genomic Encyclopedia of Type Strains, Phase IV (KMG-IV): sequencing the most valuable type-strain genomes for metagenomic binning, comparative biology and taxonomic classification.</title>
        <authorList>
            <person name="Goeker M."/>
        </authorList>
    </citation>
    <scope>NUCLEOTIDE SEQUENCE [LARGE SCALE GENOMIC DNA]</scope>
    <source>
        <strain evidence="2 3">DSM 100968</strain>
    </source>
</reference>
<proteinExistence type="inferred from homology"/>
<dbReference type="Proteomes" id="UP000823201">
    <property type="component" value="Unassembled WGS sequence"/>
</dbReference>
<name>A0ABS2Q8Y2_9BACL</name>